<protein>
    <submittedName>
        <fullName evidence="1">Uncharacterized protein</fullName>
    </submittedName>
</protein>
<organism evidence="1">
    <name type="scientific">Anguilla anguilla</name>
    <name type="common">European freshwater eel</name>
    <name type="synonym">Muraena anguilla</name>
    <dbReference type="NCBI Taxonomy" id="7936"/>
    <lineage>
        <taxon>Eukaryota</taxon>
        <taxon>Metazoa</taxon>
        <taxon>Chordata</taxon>
        <taxon>Craniata</taxon>
        <taxon>Vertebrata</taxon>
        <taxon>Euteleostomi</taxon>
        <taxon>Actinopterygii</taxon>
        <taxon>Neopterygii</taxon>
        <taxon>Teleostei</taxon>
        <taxon>Anguilliformes</taxon>
        <taxon>Anguillidae</taxon>
        <taxon>Anguilla</taxon>
    </lineage>
</organism>
<reference evidence="1" key="2">
    <citation type="journal article" date="2015" name="Fish Shellfish Immunol.">
        <title>Early steps in the European eel (Anguilla anguilla)-Vibrio vulnificus interaction in the gills: Role of the RtxA13 toxin.</title>
        <authorList>
            <person name="Callol A."/>
            <person name="Pajuelo D."/>
            <person name="Ebbesson L."/>
            <person name="Teles M."/>
            <person name="MacKenzie S."/>
            <person name="Amaro C."/>
        </authorList>
    </citation>
    <scope>NUCLEOTIDE SEQUENCE</scope>
</reference>
<name>A0A0E9WXI8_ANGAN</name>
<dbReference type="EMBL" id="GBXM01013483">
    <property type="protein sequence ID" value="JAH95094.1"/>
    <property type="molecule type" value="Transcribed_RNA"/>
</dbReference>
<accession>A0A0E9WXI8</accession>
<sequence length="53" mass="5904">MRAVYGGGLGFFRGDLPLLPRSLQFCNMAFYPVNKLADFGEFGWLRGGWGSET</sequence>
<proteinExistence type="predicted"/>
<reference evidence="1" key="1">
    <citation type="submission" date="2014-11" db="EMBL/GenBank/DDBJ databases">
        <authorList>
            <person name="Amaro Gonzalez C."/>
        </authorList>
    </citation>
    <scope>NUCLEOTIDE SEQUENCE</scope>
</reference>
<evidence type="ECO:0000313" key="1">
    <source>
        <dbReference type="EMBL" id="JAH95094.1"/>
    </source>
</evidence>
<dbReference type="AlphaFoldDB" id="A0A0E9WXI8"/>